<dbReference type="AlphaFoldDB" id="A0A4Q4SU60"/>
<reference evidence="2 3" key="1">
    <citation type="submission" date="2018-06" db="EMBL/GenBank/DDBJ databases">
        <title>Complete Genomes of Monosporascus.</title>
        <authorList>
            <person name="Robinson A.J."/>
            <person name="Natvig D.O."/>
        </authorList>
    </citation>
    <scope>NUCLEOTIDE SEQUENCE [LARGE SCALE GENOMIC DNA]</scope>
    <source>
        <strain evidence="2 3">CBS 110550</strain>
    </source>
</reference>
<feature type="region of interest" description="Disordered" evidence="1">
    <location>
        <begin position="38"/>
        <end position="86"/>
    </location>
</feature>
<dbReference type="Proteomes" id="UP000293360">
    <property type="component" value="Unassembled WGS sequence"/>
</dbReference>
<sequence length="144" mass="14854">MATINNNNNNNNHAAAARARKARTARAQAAAAATVADAAAAAAGAVPGPEPELKDSPTPAFAPTPAPGTEPSTPACPPRQHPAQGVRHAVPCNGCLRSAVSGRFNGACYNAAVGSRCWRYADGFRAAIRTLQKGEARNEKKKEK</sequence>
<evidence type="ECO:0000313" key="2">
    <source>
        <dbReference type="EMBL" id="RYO74734.1"/>
    </source>
</evidence>
<organism evidence="2 3">
    <name type="scientific">Monosporascus ibericus</name>
    <dbReference type="NCBI Taxonomy" id="155417"/>
    <lineage>
        <taxon>Eukaryota</taxon>
        <taxon>Fungi</taxon>
        <taxon>Dikarya</taxon>
        <taxon>Ascomycota</taxon>
        <taxon>Pezizomycotina</taxon>
        <taxon>Sordariomycetes</taxon>
        <taxon>Xylariomycetidae</taxon>
        <taxon>Xylariales</taxon>
        <taxon>Xylariales incertae sedis</taxon>
        <taxon>Monosporascus</taxon>
    </lineage>
</organism>
<evidence type="ECO:0000256" key="1">
    <source>
        <dbReference type="SAM" id="MobiDB-lite"/>
    </source>
</evidence>
<comment type="caution">
    <text evidence="2">The sequence shown here is derived from an EMBL/GenBank/DDBJ whole genome shotgun (WGS) entry which is preliminary data.</text>
</comment>
<accession>A0A4Q4SU60</accession>
<keyword evidence="3" id="KW-1185">Reference proteome</keyword>
<name>A0A4Q4SU60_9PEZI</name>
<evidence type="ECO:0000313" key="3">
    <source>
        <dbReference type="Proteomes" id="UP000293360"/>
    </source>
</evidence>
<feature type="compositionally biased region" description="Pro residues" evidence="1">
    <location>
        <begin position="60"/>
        <end position="80"/>
    </location>
</feature>
<dbReference type="EMBL" id="QJNU01001579">
    <property type="protein sequence ID" value="RYO74734.1"/>
    <property type="molecule type" value="Genomic_DNA"/>
</dbReference>
<gene>
    <name evidence="2" type="ORF">DL764_010750</name>
</gene>
<proteinExistence type="predicted"/>
<feature type="compositionally biased region" description="Low complexity" evidence="1">
    <location>
        <begin position="1"/>
        <end position="17"/>
    </location>
</feature>
<dbReference type="OrthoDB" id="4779809at2759"/>
<feature type="region of interest" description="Disordered" evidence="1">
    <location>
        <begin position="1"/>
        <end position="25"/>
    </location>
</feature>
<protein>
    <submittedName>
        <fullName evidence="2">Uncharacterized protein</fullName>
    </submittedName>
</protein>